<dbReference type="Gene3D" id="3.10.180.10">
    <property type="entry name" value="2,3-Dihydroxybiphenyl 1,2-Dioxygenase, domain 1"/>
    <property type="match status" value="1"/>
</dbReference>
<reference evidence="3" key="1">
    <citation type="journal article" date="2019" name="Int. J. Syst. Evol. Microbiol.">
        <title>The Global Catalogue of Microorganisms (GCM) 10K type strain sequencing project: providing services to taxonomists for standard genome sequencing and annotation.</title>
        <authorList>
            <consortium name="The Broad Institute Genomics Platform"/>
            <consortium name="The Broad Institute Genome Sequencing Center for Infectious Disease"/>
            <person name="Wu L."/>
            <person name="Ma J."/>
        </authorList>
    </citation>
    <scope>NUCLEOTIDE SEQUENCE [LARGE SCALE GENOMIC DNA]</scope>
    <source>
        <strain evidence="3">CGMCC 1.12989</strain>
    </source>
</reference>
<evidence type="ECO:0000313" key="3">
    <source>
        <dbReference type="Proteomes" id="UP001595828"/>
    </source>
</evidence>
<gene>
    <name evidence="2" type="ORF">ACFO0A_14535</name>
</gene>
<evidence type="ECO:0000313" key="2">
    <source>
        <dbReference type="EMBL" id="MFC4296271.1"/>
    </source>
</evidence>
<accession>A0ABV8RS85</accession>
<keyword evidence="3" id="KW-1185">Reference proteome</keyword>
<dbReference type="Proteomes" id="UP001595828">
    <property type="component" value="Unassembled WGS sequence"/>
</dbReference>
<evidence type="ECO:0000259" key="1">
    <source>
        <dbReference type="PROSITE" id="PS51819"/>
    </source>
</evidence>
<dbReference type="RefSeq" id="WP_379539805.1">
    <property type="nucleotide sequence ID" value="NZ_JBHSDR010000008.1"/>
</dbReference>
<dbReference type="InterPro" id="IPR029068">
    <property type="entry name" value="Glyas_Bleomycin-R_OHBP_Dase"/>
</dbReference>
<sequence>MTASAPAPDDSLAGLGPIMQLSYCPTDYDAALAHWISLGAGPFFEMPHVQLENVRFRGKPSPIDFSMAIGYLGDIQIELIHQHNDAPSMYTEWHAEGREGLQHMCVLVDDIEDARRRVTAQGGTVLQEGTLPGGAGAVIYVDTGGGPGTVMEYLEIGEAGRQGFAMMREAHRTWDGSEPIRGRG</sequence>
<name>A0ABV8RS85_9SPHN</name>
<dbReference type="SUPFAM" id="SSF54593">
    <property type="entry name" value="Glyoxalase/Bleomycin resistance protein/Dihydroxybiphenyl dioxygenase"/>
    <property type="match status" value="1"/>
</dbReference>
<dbReference type="InterPro" id="IPR037523">
    <property type="entry name" value="VOC_core"/>
</dbReference>
<proteinExistence type="predicted"/>
<organism evidence="2 3">
    <name type="scientific">Novosphingobium tardum</name>
    <dbReference type="NCBI Taxonomy" id="1538021"/>
    <lineage>
        <taxon>Bacteria</taxon>
        <taxon>Pseudomonadati</taxon>
        <taxon>Pseudomonadota</taxon>
        <taxon>Alphaproteobacteria</taxon>
        <taxon>Sphingomonadales</taxon>
        <taxon>Sphingomonadaceae</taxon>
        <taxon>Novosphingobium</taxon>
    </lineage>
</organism>
<dbReference type="EMBL" id="JBHSDR010000008">
    <property type="protein sequence ID" value="MFC4296271.1"/>
    <property type="molecule type" value="Genomic_DNA"/>
</dbReference>
<comment type="caution">
    <text evidence="2">The sequence shown here is derived from an EMBL/GenBank/DDBJ whole genome shotgun (WGS) entry which is preliminary data.</text>
</comment>
<protein>
    <submittedName>
        <fullName evidence="2">VOC family protein</fullName>
    </submittedName>
</protein>
<feature type="domain" description="VOC" evidence="1">
    <location>
        <begin position="14"/>
        <end position="156"/>
    </location>
</feature>
<dbReference type="PROSITE" id="PS51819">
    <property type="entry name" value="VOC"/>
    <property type="match status" value="1"/>
</dbReference>
<dbReference type="Pfam" id="PF13669">
    <property type="entry name" value="Glyoxalase_4"/>
    <property type="match status" value="1"/>
</dbReference>